<dbReference type="STRING" id="573413.Spirs_1524"/>
<protein>
    <recommendedName>
        <fullName evidence="3">TIGR04076 family protein</fullName>
    </recommendedName>
</protein>
<organism evidence="1 2">
    <name type="scientific">Sediminispirochaeta smaragdinae (strain DSM 11293 / JCM 15392 / SEBR 4228)</name>
    <name type="common">Spirochaeta smaragdinae</name>
    <dbReference type="NCBI Taxonomy" id="573413"/>
    <lineage>
        <taxon>Bacteria</taxon>
        <taxon>Pseudomonadati</taxon>
        <taxon>Spirochaetota</taxon>
        <taxon>Spirochaetia</taxon>
        <taxon>Spirochaetales</taxon>
        <taxon>Spirochaetaceae</taxon>
        <taxon>Sediminispirochaeta</taxon>
    </lineage>
</organism>
<sequence>MRHSVQVTVESIFGHCSAGLKKGDSFIIRDHGCMKLENSDGFCPELFFVAFPTCMAFAAGGSLRWEQDGVALVACPDPEARVVARIERV</sequence>
<reference evidence="1 2" key="1">
    <citation type="journal article" date="2010" name="Stand. Genomic Sci.">
        <title>Complete genome sequence of Spirochaeta smaragdinae type strain (SEBR 4228).</title>
        <authorList>
            <person name="Mavromatis K."/>
            <person name="Yasawong M."/>
            <person name="Chertkov O."/>
            <person name="Lapidus A."/>
            <person name="Lucas S."/>
            <person name="Nolan M."/>
            <person name="Del Rio T.G."/>
            <person name="Tice H."/>
            <person name="Cheng J.F."/>
            <person name="Pitluck S."/>
            <person name="Liolios K."/>
            <person name="Ivanova N."/>
            <person name="Tapia R."/>
            <person name="Han C."/>
            <person name="Bruce D."/>
            <person name="Goodwin L."/>
            <person name="Pati A."/>
            <person name="Chen A."/>
            <person name="Palaniappan K."/>
            <person name="Land M."/>
            <person name="Hauser L."/>
            <person name="Chang Y.J."/>
            <person name="Jeffries C.D."/>
            <person name="Detter J.C."/>
            <person name="Rohde M."/>
            <person name="Brambilla E."/>
            <person name="Spring S."/>
            <person name="Goker M."/>
            <person name="Sikorski J."/>
            <person name="Woyke T."/>
            <person name="Bristow J."/>
            <person name="Eisen J.A."/>
            <person name="Markowitz V."/>
            <person name="Hugenholtz P."/>
            <person name="Klenk H.P."/>
            <person name="Kyrpides N.C."/>
        </authorList>
    </citation>
    <scope>NUCLEOTIDE SEQUENCE [LARGE SCALE GENOMIC DNA]</scope>
    <source>
        <strain evidence="2">DSM 11293 / JCM 15392 / SEBR 4228</strain>
    </source>
</reference>
<accession>E1R5N6</accession>
<dbReference type="NCBIfam" id="TIGR04076">
    <property type="entry name" value="TIGR04076 family protein"/>
    <property type="match status" value="1"/>
</dbReference>
<proteinExistence type="predicted"/>
<dbReference type="InterPro" id="IPR023811">
    <property type="entry name" value="CHP04076"/>
</dbReference>
<dbReference type="KEGG" id="ssm:Spirs_1524"/>
<evidence type="ECO:0000313" key="2">
    <source>
        <dbReference type="Proteomes" id="UP000002318"/>
    </source>
</evidence>
<dbReference type="OrthoDB" id="5518200at2"/>
<dbReference type="Proteomes" id="UP000002318">
    <property type="component" value="Chromosome"/>
</dbReference>
<evidence type="ECO:0008006" key="3">
    <source>
        <dbReference type="Google" id="ProtNLM"/>
    </source>
</evidence>
<dbReference type="AlphaFoldDB" id="E1R5N6"/>
<gene>
    <name evidence="1" type="ordered locus">Spirs_1524</name>
</gene>
<evidence type="ECO:0000313" key="1">
    <source>
        <dbReference type="EMBL" id="ADK80651.1"/>
    </source>
</evidence>
<dbReference type="RefSeq" id="WP_013254115.1">
    <property type="nucleotide sequence ID" value="NC_014364.1"/>
</dbReference>
<dbReference type="HOGENOM" id="CLU_2453121_0_0_12"/>
<dbReference type="EMBL" id="CP002116">
    <property type="protein sequence ID" value="ADK80651.1"/>
    <property type="molecule type" value="Genomic_DNA"/>
</dbReference>
<name>E1R5N6_SEDSS</name>
<keyword evidence="2" id="KW-1185">Reference proteome</keyword>